<feature type="region of interest" description="Disordered" evidence="1">
    <location>
        <begin position="9"/>
        <end position="97"/>
    </location>
</feature>
<dbReference type="EMBL" id="CZKB01000024">
    <property type="protein sequence ID" value="CUR61700.1"/>
    <property type="molecule type" value="Genomic_DNA"/>
</dbReference>
<evidence type="ECO:0000256" key="1">
    <source>
        <dbReference type="SAM" id="MobiDB-lite"/>
    </source>
</evidence>
<dbReference type="AlphaFoldDB" id="A0A2P2CIB0"/>
<feature type="compositionally biased region" description="Polar residues" evidence="1">
    <location>
        <begin position="53"/>
        <end position="89"/>
    </location>
</feature>
<accession>A0A2P2CIB0</accession>
<proteinExistence type="predicted"/>
<sequence>MTLVAKMLASTMQISNNNPTNPLTHHHRATTTVNNRSPTRQHPCAQAKGGTRRPNQNPRALDPRTQTADPSGPNSVFNHPPTNVRQTPSIMALANHS</sequence>
<feature type="compositionally biased region" description="Polar residues" evidence="1">
    <location>
        <begin position="30"/>
        <end position="40"/>
    </location>
</feature>
<gene>
    <name evidence="2" type="ORF">NOCA140004</name>
</gene>
<evidence type="ECO:0000313" key="2">
    <source>
        <dbReference type="EMBL" id="CUR61700.1"/>
    </source>
</evidence>
<organism evidence="2">
    <name type="scientific">metagenome</name>
    <dbReference type="NCBI Taxonomy" id="256318"/>
    <lineage>
        <taxon>unclassified sequences</taxon>
        <taxon>metagenomes</taxon>
    </lineage>
</organism>
<protein>
    <submittedName>
        <fullName evidence="2">Uncharacterized protein</fullName>
    </submittedName>
</protein>
<reference evidence="2" key="1">
    <citation type="submission" date="2015-08" db="EMBL/GenBank/DDBJ databases">
        <authorList>
            <person name="Babu N.S."/>
            <person name="Beckwith C.J."/>
            <person name="Beseler K.G."/>
            <person name="Brison A."/>
            <person name="Carone J.V."/>
            <person name="Caskin T.P."/>
            <person name="Diamond M."/>
            <person name="Durham M.E."/>
            <person name="Foxe J.M."/>
            <person name="Go M."/>
            <person name="Henderson B.A."/>
            <person name="Jones I.B."/>
            <person name="McGettigan J.A."/>
            <person name="Micheletti S.J."/>
            <person name="Nasrallah M.E."/>
            <person name="Ortiz D."/>
            <person name="Piller C.R."/>
            <person name="Privatt S.R."/>
            <person name="Schneider S.L."/>
            <person name="Sharp S."/>
            <person name="Smith T.C."/>
            <person name="Stanton J.D."/>
            <person name="Ullery H.E."/>
            <person name="Wilson R.J."/>
            <person name="Serrano M.G."/>
            <person name="Buck G."/>
            <person name="Lee V."/>
            <person name="Wang Y."/>
            <person name="Carvalho R."/>
            <person name="Voegtly L."/>
            <person name="Shi R."/>
            <person name="Duckworth R."/>
            <person name="Johnson A."/>
            <person name="Loviza R."/>
            <person name="Walstead R."/>
            <person name="Shah Z."/>
            <person name="Kiflezghi M."/>
            <person name="Wade K."/>
            <person name="Ball S.L."/>
            <person name="Bradley K.W."/>
            <person name="Asai D.J."/>
            <person name="Bowman C.A."/>
            <person name="Russell D.A."/>
            <person name="Pope W.H."/>
            <person name="Jacobs-Sera D."/>
            <person name="Hendrix R.W."/>
            <person name="Hatfull G.F."/>
        </authorList>
    </citation>
    <scope>NUCLEOTIDE SEQUENCE</scope>
</reference>
<name>A0A2P2CIB0_9ZZZZ</name>